<dbReference type="FunFam" id="1.20.1070.10:FF:000015">
    <property type="entry name" value="Olfactory receptor"/>
    <property type="match status" value="1"/>
</dbReference>
<dbReference type="GO" id="GO:0004930">
    <property type="term" value="F:G protein-coupled receptor activity"/>
    <property type="evidence" value="ECO:0007669"/>
    <property type="project" value="UniProtKB-KW"/>
</dbReference>
<dbReference type="KEGG" id="tsr:106537684"/>
<dbReference type="Gene3D" id="1.20.1070.10">
    <property type="entry name" value="Rhodopsin 7-helix transmembrane proteins"/>
    <property type="match status" value="1"/>
</dbReference>
<comment type="subcellular location">
    <subcellularLocation>
        <location evidence="1 11">Cell membrane</location>
        <topology evidence="1 11">Multi-pass membrane protein</topology>
    </subcellularLocation>
</comment>
<keyword evidence="9 10" id="KW-0807">Transducer</keyword>
<feature type="transmembrane region" description="Helical" evidence="11">
    <location>
        <begin position="43"/>
        <end position="64"/>
    </location>
</feature>
<evidence type="ECO:0000256" key="6">
    <source>
        <dbReference type="ARBA" id="ARBA00023040"/>
    </source>
</evidence>
<keyword evidence="8 10" id="KW-0675">Receptor</keyword>
<dbReference type="RefSeq" id="XP_013907350.1">
    <property type="nucleotide sequence ID" value="XM_014051875.1"/>
</dbReference>
<evidence type="ECO:0000256" key="11">
    <source>
        <dbReference type="RuleBase" id="RU363047"/>
    </source>
</evidence>
<feature type="transmembrane region" description="Helical" evidence="11">
    <location>
        <begin position="254"/>
        <end position="277"/>
    </location>
</feature>
<feature type="transmembrane region" description="Helical" evidence="11">
    <location>
        <begin position="221"/>
        <end position="242"/>
    </location>
</feature>
<dbReference type="PANTHER" id="PTHR26452">
    <property type="entry name" value="OLFACTORY RECEPTOR"/>
    <property type="match status" value="1"/>
</dbReference>
<feature type="transmembrane region" description="Helical" evidence="11">
    <location>
        <begin position="115"/>
        <end position="137"/>
    </location>
</feature>
<evidence type="ECO:0000256" key="7">
    <source>
        <dbReference type="ARBA" id="ARBA00023136"/>
    </source>
</evidence>
<evidence type="ECO:0000256" key="9">
    <source>
        <dbReference type="ARBA" id="ARBA00023224"/>
    </source>
</evidence>
<reference evidence="14" key="1">
    <citation type="submission" date="2025-08" db="UniProtKB">
        <authorList>
            <consortium name="RefSeq"/>
        </authorList>
    </citation>
    <scope>IDENTIFICATION</scope>
    <source>
        <tissue evidence="14">Skeletal muscle</tissue>
    </source>
</reference>
<dbReference type="AlphaFoldDB" id="A0A6I9XRK7"/>
<keyword evidence="3 10" id="KW-0812">Transmembrane</keyword>
<dbReference type="InterPro" id="IPR017452">
    <property type="entry name" value="GPCR_Rhodpsn_7TM"/>
</dbReference>
<dbReference type="SUPFAM" id="SSF81321">
    <property type="entry name" value="Family A G protein-coupled receptor-like"/>
    <property type="match status" value="1"/>
</dbReference>
<dbReference type="PRINTS" id="PR00245">
    <property type="entry name" value="OLFACTORYR"/>
</dbReference>
<dbReference type="OrthoDB" id="6145535at2759"/>
<keyword evidence="13" id="KW-1185">Reference proteome</keyword>
<evidence type="ECO:0000256" key="4">
    <source>
        <dbReference type="ARBA" id="ARBA00022725"/>
    </source>
</evidence>
<dbReference type="GeneID" id="106537684"/>
<evidence type="ECO:0000313" key="14">
    <source>
        <dbReference type="RefSeq" id="XP_013907350.1"/>
    </source>
</evidence>
<dbReference type="GO" id="GO:0005886">
    <property type="term" value="C:plasma membrane"/>
    <property type="evidence" value="ECO:0007669"/>
    <property type="project" value="UniProtKB-SubCell"/>
</dbReference>
<feature type="transmembrane region" description="Helical" evidence="11">
    <location>
        <begin position="289"/>
        <end position="309"/>
    </location>
</feature>
<dbReference type="InterPro" id="IPR000725">
    <property type="entry name" value="Olfact_rcpt"/>
</dbReference>
<feature type="transmembrane region" description="Helical" evidence="11">
    <location>
        <begin position="76"/>
        <end position="95"/>
    </location>
</feature>
<evidence type="ECO:0000256" key="2">
    <source>
        <dbReference type="ARBA" id="ARBA00022475"/>
    </source>
</evidence>
<organism evidence="13 14">
    <name type="scientific">Thamnophis sirtalis</name>
    <dbReference type="NCBI Taxonomy" id="35019"/>
    <lineage>
        <taxon>Eukaryota</taxon>
        <taxon>Metazoa</taxon>
        <taxon>Chordata</taxon>
        <taxon>Craniata</taxon>
        <taxon>Vertebrata</taxon>
        <taxon>Euteleostomi</taxon>
        <taxon>Lepidosauria</taxon>
        <taxon>Squamata</taxon>
        <taxon>Bifurcata</taxon>
        <taxon>Unidentata</taxon>
        <taxon>Episquamata</taxon>
        <taxon>Toxicofera</taxon>
        <taxon>Serpentes</taxon>
        <taxon>Colubroidea</taxon>
        <taxon>Colubridae</taxon>
        <taxon>Natricinae</taxon>
        <taxon>Thamnophis</taxon>
    </lineage>
</organism>
<keyword evidence="7 11" id="KW-0472">Membrane</keyword>
<evidence type="ECO:0000256" key="1">
    <source>
        <dbReference type="ARBA" id="ARBA00004651"/>
    </source>
</evidence>
<proteinExistence type="inferred from homology"/>
<sequence length="330" mass="37332">MWAASSSSLIKLVIGIRVAEINNSTITEFVLLGFTNSVELQIVLFWVFAFIYAAALTANFILMFTISTYKKLHTPMYFLIFNLSIVNILSISVTTPRLLLSFLSHSKTISFYGCITQVFFIIWALGSELLLLSFMAFDRYAAICHPLHYTVIMRKEVCVGIALFVWIVGMINSAVQAGLMLQLSFCDSNVINHFFCDIPAILDLACSDTSRNHFTTMVADVVYGIGSCMLTLASYFFILRTIVRIRSIEKKRKAFSTCSSHLFVVSFYFSAIIYTYIRPSSVYSLDKDKLVSLIYLVVTPVVNPLIYSLRNKDFKEAVKMFTGKLKFLPT</sequence>
<dbReference type="Proteomes" id="UP000504617">
    <property type="component" value="Unplaced"/>
</dbReference>
<keyword evidence="5 11" id="KW-1133">Transmembrane helix</keyword>
<evidence type="ECO:0000313" key="13">
    <source>
        <dbReference type="Proteomes" id="UP000504617"/>
    </source>
</evidence>
<keyword evidence="11" id="KW-0716">Sensory transduction</keyword>
<dbReference type="GO" id="GO:0004984">
    <property type="term" value="F:olfactory receptor activity"/>
    <property type="evidence" value="ECO:0007669"/>
    <property type="project" value="InterPro"/>
</dbReference>
<evidence type="ECO:0000256" key="5">
    <source>
        <dbReference type="ARBA" id="ARBA00022989"/>
    </source>
</evidence>
<feature type="domain" description="G-protein coupled receptors family 1 profile" evidence="12">
    <location>
        <begin position="58"/>
        <end position="307"/>
    </location>
</feature>
<dbReference type="PROSITE" id="PS50262">
    <property type="entry name" value="G_PROTEIN_RECEP_F1_2"/>
    <property type="match status" value="1"/>
</dbReference>
<evidence type="ECO:0000256" key="8">
    <source>
        <dbReference type="ARBA" id="ARBA00023170"/>
    </source>
</evidence>
<keyword evidence="2 11" id="KW-1003">Cell membrane</keyword>
<evidence type="ECO:0000259" key="12">
    <source>
        <dbReference type="PROSITE" id="PS50262"/>
    </source>
</evidence>
<keyword evidence="6 10" id="KW-0297">G-protein coupled receptor</keyword>
<comment type="similarity">
    <text evidence="10">Belongs to the G-protein coupled receptor 1 family.</text>
</comment>
<dbReference type="InterPro" id="IPR050516">
    <property type="entry name" value="Olfactory_GPCR"/>
</dbReference>
<gene>
    <name evidence="14" type="primary">LOC106537684</name>
</gene>
<name>A0A6I9XRK7_9SAUR</name>
<accession>A0A6I9XRK7</accession>
<dbReference type="Pfam" id="PF13853">
    <property type="entry name" value="7tm_4"/>
    <property type="match status" value="1"/>
</dbReference>
<keyword evidence="4 11" id="KW-0552">Olfaction</keyword>
<evidence type="ECO:0000256" key="10">
    <source>
        <dbReference type="RuleBase" id="RU000688"/>
    </source>
</evidence>
<dbReference type="CDD" id="cd15232">
    <property type="entry name" value="7tmA_OR13-like"/>
    <property type="match status" value="1"/>
</dbReference>
<dbReference type="PRINTS" id="PR00237">
    <property type="entry name" value="GPCRRHODOPSN"/>
</dbReference>
<dbReference type="InterPro" id="IPR000276">
    <property type="entry name" value="GPCR_Rhodpsn"/>
</dbReference>
<feature type="transmembrane region" description="Helical" evidence="11">
    <location>
        <begin position="157"/>
        <end position="175"/>
    </location>
</feature>
<dbReference type="PROSITE" id="PS00237">
    <property type="entry name" value="G_PROTEIN_RECEP_F1_1"/>
    <property type="match status" value="1"/>
</dbReference>
<evidence type="ECO:0000256" key="3">
    <source>
        <dbReference type="ARBA" id="ARBA00022692"/>
    </source>
</evidence>
<protein>
    <recommendedName>
        <fullName evidence="11">Olfactory receptor</fullName>
    </recommendedName>
</protein>